<evidence type="ECO:0000256" key="1">
    <source>
        <dbReference type="SAM" id="Coils"/>
    </source>
</evidence>
<dbReference type="OrthoDB" id="5599211at2759"/>
<comment type="caution">
    <text evidence="3">The sequence shown here is derived from an EMBL/GenBank/DDBJ whole genome shotgun (WGS) entry which is preliminary data.</text>
</comment>
<feature type="coiled-coil region" evidence="1">
    <location>
        <begin position="734"/>
        <end position="828"/>
    </location>
</feature>
<protein>
    <submittedName>
        <fullName evidence="3">Uncharacterized protein</fullName>
    </submittedName>
</protein>
<keyword evidence="1" id="KW-0175">Coiled coil</keyword>
<feature type="compositionally biased region" description="Polar residues" evidence="2">
    <location>
        <begin position="125"/>
        <end position="146"/>
    </location>
</feature>
<evidence type="ECO:0000313" key="3">
    <source>
        <dbReference type="EMBL" id="OLY85399.1"/>
    </source>
</evidence>
<feature type="compositionally biased region" description="Low complexity" evidence="2">
    <location>
        <begin position="961"/>
        <end position="974"/>
    </location>
</feature>
<gene>
    <name evidence="3" type="ORF">AYI68_g413</name>
</gene>
<feature type="region of interest" description="Disordered" evidence="2">
    <location>
        <begin position="123"/>
        <end position="146"/>
    </location>
</feature>
<accession>A0A1R0H8B6</accession>
<dbReference type="EMBL" id="LSSL01000120">
    <property type="protein sequence ID" value="OLY85399.1"/>
    <property type="molecule type" value="Genomic_DNA"/>
</dbReference>
<keyword evidence="4" id="KW-1185">Reference proteome</keyword>
<feature type="compositionally biased region" description="Basic and acidic residues" evidence="2">
    <location>
        <begin position="945"/>
        <end position="956"/>
    </location>
</feature>
<dbReference type="Proteomes" id="UP000187455">
    <property type="component" value="Unassembled WGS sequence"/>
</dbReference>
<dbReference type="AlphaFoldDB" id="A0A1R0H8B6"/>
<name>A0A1R0H8B6_9FUNG</name>
<evidence type="ECO:0000256" key="2">
    <source>
        <dbReference type="SAM" id="MobiDB-lite"/>
    </source>
</evidence>
<evidence type="ECO:0000313" key="4">
    <source>
        <dbReference type="Proteomes" id="UP000187455"/>
    </source>
</evidence>
<organism evidence="3 4">
    <name type="scientific">Smittium mucronatum</name>
    <dbReference type="NCBI Taxonomy" id="133383"/>
    <lineage>
        <taxon>Eukaryota</taxon>
        <taxon>Fungi</taxon>
        <taxon>Fungi incertae sedis</taxon>
        <taxon>Zoopagomycota</taxon>
        <taxon>Kickxellomycotina</taxon>
        <taxon>Harpellomycetes</taxon>
        <taxon>Harpellales</taxon>
        <taxon>Legeriomycetaceae</taxon>
        <taxon>Smittium</taxon>
    </lineage>
</organism>
<sequence>MVLKEVQLLSLLLKNYSSASRAILTYKKYSKLLRYVIGLLGAPYRALVSGSLLLLTQILCRVMELSLRIPEDDGYHIMDPNNSNYPLARLMSAKLFDSSHFPRTIKLVSDLLLTCVAQTPDEDSNNTSVSNHSFHNANPSDSNSNTSAIRKKSLILTTETLQVLKDLSQVFKEFTLRKQTTRLLSEHPVSFDIIKHLINQVSTDKRFFYPTLVMLNSMIKAGRDNSYDKIKRMLYNNDEIISDSGNILSEVVDLILGTIDDHQYTRSIPLHLRQSLNLTAQTSDPKMIYLLTSISECGGGWWLESKFNRIEAAQFIVNILDASQTGILEDKSQPLLIENPIAMAKEIMLVIGGQVVSFSKTLDNLDLRQYYRQYIQDVFWCAVPLFDFLTNLVTNCKELASAFIWWMDGQSDGLDRSDGLKLMTEIDELNMMKVSDLSFIRELVWPMDYQILWEAQNDLNENDSSVIYRGKESVEITGYEELNNTKPYTEKLTKNQYRNPIASRASYARETQILLGLAGVKLRNELFVLIANVYIISKLKANKKFTDREFQGDSFNEESKIVVTKRVEEMFDRKEIEYLWHLKQKFETFPFAPSFLYGQSKQDFIINRFEISAFKVANLIHQAKAADDFMIENGWKSMIEVMMNDHGAYVISILQIAGYFNKTFDVMENELVCTRKDIDTKDVELSNCKKLIKGKDREIFGLNSEAGERDKRISILEREASERDIAMNEKAGIILELNSEIEGMKEVFAKMQADIEELKKTKEMMELEVKESKIEQEELTKKATEAIQNVESKRASAEELLGIKTNQIQDLERVNAKLCDDLERTSGERDELLEALEDVASVAKRAYEYSFGMVERISVGVDQENENENENGTAIEEKVSPLTTQYDFYSQREPMSSNLMKKSRSIKRARRWSGVDLVKERLMKRPSPVPFNLEGASNSSILKSGRGEENETSMDREDTDSSGSSSDIGSSLNV</sequence>
<reference evidence="3 4" key="1">
    <citation type="journal article" date="2016" name="Mol. Biol. Evol.">
        <title>Genome-Wide Survey of Gut Fungi (Harpellales) Reveals the First Horizontally Transferred Ubiquitin Gene from a Mosquito Host.</title>
        <authorList>
            <person name="Wang Y."/>
            <person name="White M.M."/>
            <person name="Kvist S."/>
            <person name="Moncalvo J.M."/>
        </authorList>
    </citation>
    <scope>NUCLEOTIDE SEQUENCE [LARGE SCALE GENOMIC DNA]</scope>
    <source>
        <strain evidence="3 4">ALG-7-W6</strain>
    </source>
</reference>
<feature type="region of interest" description="Disordered" evidence="2">
    <location>
        <begin position="923"/>
        <end position="974"/>
    </location>
</feature>
<proteinExistence type="predicted"/>